<name>A0A0A9AS35_ARUDO</name>
<dbReference type="EMBL" id="GBRH01245242">
    <property type="protein sequence ID" value="JAD52653.1"/>
    <property type="molecule type" value="Transcribed_RNA"/>
</dbReference>
<dbReference type="AlphaFoldDB" id="A0A0A9AS35"/>
<reference evidence="2" key="2">
    <citation type="journal article" date="2015" name="Data Brief">
        <title>Shoot transcriptome of the giant reed, Arundo donax.</title>
        <authorList>
            <person name="Barrero R.A."/>
            <person name="Guerrero F.D."/>
            <person name="Moolhuijzen P."/>
            <person name="Goolsby J.A."/>
            <person name="Tidwell J."/>
            <person name="Bellgard S.E."/>
            <person name="Bellgard M.I."/>
        </authorList>
    </citation>
    <scope>NUCLEOTIDE SEQUENCE</scope>
    <source>
        <tissue evidence="2">Shoot tissue taken approximately 20 cm above the soil surface</tissue>
    </source>
</reference>
<proteinExistence type="predicted"/>
<sequence length="32" mass="3735">MNRVHSTKQLSNKTNRIPYIKGKKGRIDLHNS</sequence>
<reference evidence="2" key="1">
    <citation type="submission" date="2014-09" db="EMBL/GenBank/DDBJ databases">
        <authorList>
            <person name="Magalhaes I.L.F."/>
            <person name="Oliveira U."/>
            <person name="Santos F.R."/>
            <person name="Vidigal T.H.D.A."/>
            <person name="Brescovit A.D."/>
            <person name="Santos A.J."/>
        </authorList>
    </citation>
    <scope>NUCLEOTIDE SEQUENCE</scope>
    <source>
        <tissue evidence="2">Shoot tissue taken approximately 20 cm above the soil surface</tissue>
    </source>
</reference>
<evidence type="ECO:0000313" key="2">
    <source>
        <dbReference type="EMBL" id="JAD52653.1"/>
    </source>
</evidence>
<feature type="region of interest" description="Disordered" evidence="1">
    <location>
        <begin position="1"/>
        <end position="32"/>
    </location>
</feature>
<evidence type="ECO:0000256" key="1">
    <source>
        <dbReference type="SAM" id="MobiDB-lite"/>
    </source>
</evidence>
<protein>
    <submittedName>
        <fullName evidence="2">Uncharacterized protein</fullName>
    </submittedName>
</protein>
<accession>A0A0A9AS35</accession>
<organism evidence="2">
    <name type="scientific">Arundo donax</name>
    <name type="common">Giant reed</name>
    <name type="synonym">Donax arundinaceus</name>
    <dbReference type="NCBI Taxonomy" id="35708"/>
    <lineage>
        <taxon>Eukaryota</taxon>
        <taxon>Viridiplantae</taxon>
        <taxon>Streptophyta</taxon>
        <taxon>Embryophyta</taxon>
        <taxon>Tracheophyta</taxon>
        <taxon>Spermatophyta</taxon>
        <taxon>Magnoliopsida</taxon>
        <taxon>Liliopsida</taxon>
        <taxon>Poales</taxon>
        <taxon>Poaceae</taxon>
        <taxon>PACMAD clade</taxon>
        <taxon>Arundinoideae</taxon>
        <taxon>Arundineae</taxon>
        <taxon>Arundo</taxon>
    </lineage>
</organism>